<dbReference type="EMBL" id="FOCP01000039">
    <property type="protein sequence ID" value="SEN71120.1"/>
    <property type="molecule type" value="Genomic_DNA"/>
</dbReference>
<protein>
    <recommendedName>
        <fullName evidence="3">Helix-turn-helix</fullName>
    </recommendedName>
</protein>
<dbReference type="Gene3D" id="1.10.260.40">
    <property type="entry name" value="lambda repressor-like DNA-binding domains"/>
    <property type="match status" value="1"/>
</dbReference>
<dbReference type="AlphaFoldDB" id="A0A1H8IQE2"/>
<evidence type="ECO:0000313" key="1">
    <source>
        <dbReference type="EMBL" id="SEN71120.1"/>
    </source>
</evidence>
<dbReference type="Proteomes" id="UP000199459">
    <property type="component" value="Unassembled WGS sequence"/>
</dbReference>
<proteinExistence type="predicted"/>
<dbReference type="InterPro" id="IPR010982">
    <property type="entry name" value="Lambda_DNA-bd_dom_sf"/>
</dbReference>
<dbReference type="RefSeq" id="WP_090634748.1">
    <property type="nucleotide sequence ID" value="NZ_FOCP01000039.1"/>
</dbReference>
<accession>A0A1H8IQE2</accession>
<dbReference type="SUPFAM" id="SSF47413">
    <property type="entry name" value="lambda repressor-like DNA-binding domains"/>
    <property type="match status" value="1"/>
</dbReference>
<evidence type="ECO:0000313" key="2">
    <source>
        <dbReference type="Proteomes" id="UP000199459"/>
    </source>
</evidence>
<evidence type="ECO:0008006" key="3">
    <source>
        <dbReference type="Google" id="ProtNLM"/>
    </source>
</evidence>
<name>A0A1H8IQE2_9PROT</name>
<gene>
    <name evidence="1" type="ORF">SAMN05216325_1399</name>
</gene>
<dbReference type="GO" id="GO:0003677">
    <property type="term" value="F:DNA binding"/>
    <property type="evidence" value="ECO:0007669"/>
    <property type="project" value="InterPro"/>
</dbReference>
<reference evidence="1 2" key="1">
    <citation type="submission" date="2016-10" db="EMBL/GenBank/DDBJ databases">
        <authorList>
            <person name="de Groot N.N."/>
        </authorList>
    </citation>
    <scope>NUCLEOTIDE SEQUENCE [LARGE SCALE GENOMIC DNA]</scope>
    <source>
        <strain evidence="1 2">Nm22</strain>
    </source>
</reference>
<organism evidence="1 2">
    <name type="scientific">Nitrosomonas marina</name>
    <dbReference type="NCBI Taxonomy" id="917"/>
    <lineage>
        <taxon>Bacteria</taxon>
        <taxon>Pseudomonadati</taxon>
        <taxon>Pseudomonadota</taxon>
        <taxon>Betaproteobacteria</taxon>
        <taxon>Nitrosomonadales</taxon>
        <taxon>Nitrosomonadaceae</taxon>
        <taxon>Nitrosomonas</taxon>
    </lineage>
</organism>
<sequence length="86" mass="9467">MELITGAQIRMARGYLRWSIKDLSNKAAIGTTTIKRMESANGVPDIKTSILQKIRLTFEDQGIIFIPQNGAGPGVRLKNPLEADQV</sequence>
<dbReference type="OrthoDB" id="255953at2"/>